<dbReference type="AlphaFoldDB" id="A0A0E9W5H7"/>
<reference evidence="1" key="1">
    <citation type="submission" date="2014-11" db="EMBL/GenBank/DDBJ databases">
        <authorList>
            <person name="Amaro Gonzalez C."/>
        </authorList>
    </citation>
    <scope>NUCLEOTIDE SEQUENCE</scope>
</reference>
<sequence>MSSLQLSFMDFPANVAKMSGHVNEED</sequence>
<proteinExistence type="predicted"/>
<accession>A0A0E9W5H7</accession>
<protein>
    <submittedName>
        <fullName evidence="1">Uncharacterized protein</fullName>
    </submittedName>
</protein>
<evidence type="ECO:0000313" key="1">
    <source>
        <dbReference type="EMBL" id="JAH85622.1"/>
    </source>
</evidence>
<name>A0A0E9W5H7_ANGAN</name>
<dbReference type="EMBL" id="GBXM01022955">
    <property type="protein sequence ID" value="JAH85622.1"/>
    <property type="molecule type" value="Transcribed_RNA"/>
</dbReference>
<organism evidence="1">
    <name type="scientific">Anguilla anguilla</name>
    <name type="common">European freshwater eel</name>
    <name type="synonym">Muraena anguilla</name>
    <dbReference type="NCBI Taxonomy" id="7936"/>
    <lineage>
        <taxon>Eukaryota</taxon>
        <taxon>Metazoa</taxon>
        <taxon>Chordata</taxon>
        <taxon>Craniata</taxon>
        <taxon>Vertebrata</taxon>
        <taxon>Euteleostomi</taxon>
        <taxon>Actinopterygii</taxon>
        <taxon>Neopterygii</taxon>
        <taxon>Teleostei</taxon>
        <taxon>Anguilliformes</taxon>
        <taxon>Anguillidae</taxon>
        <taxon>Anguilla</taxon>
    </lineage>
</organism>
<reference evidence="1" key="2">
    <citation type="journal article" date="2015" name="Fish Shellfish Immunol.">
        <title>Early steps in the European eel (Anguilla anguilla)-Vibrio vulnificus interaction in the gills: Role of the RtxA13 toxin.</title>
        <authorList>
            <person name="Callol A."/>
            <person name="Pajuelo D."/>
            <person name="Ebbesson L."/>
            <person name="Teles M."/>
            <person name="MacKenzie S."/>
            <person name="Amaro C."/>
        </authorList>
    </citation>
    <scope>NUCLEOTIDE SEQUENCE</scope>
</reference>